<proteinExistence type="predicted"/>
<dbReference type="Gene3D" id="4.10.280.80">
    <property type="match status" value="1"/>
</dbReference>
<organism evidence="1 2">
    <name type="scientific">Massilia horti</name>
    <dbReference type="NCBI Taxonomy" id="2562153"/>
    <lineage>
        <taxon>Bacteria</taxon>
        <taxon>Pseudomonadati</taxon>
        <taxon>Pseudomonadota</taxon>
        <taxon>Betaproteobacteria</taxon>
        <taxon>Burkholderiales</taxon>
        <taxon>Oxalobacteraceae</taxon>
        <taxon>Telluria group</taxon>
        <taxon>Massilia</taxon>
    </lineage>
</organism>
<evidence type="ECO:0000313" key="2">
    <source>
        <dbReference type="Proteomes" id="UP000297258"/>
    </source>
</evidence>
<gene>
    <name evidence="1" type="ORF">E4O92_20905</name>
</gene>
<dbReference type="EMBL" id="SPUM01000136">
    <property type="protein sequence ID" value="TFW28585.1"/>
    <property type="molecule type" value="Genomic_DNA"/>
</dbReference>
<dbReference type="AlphaFoldDB" id="A0A4Y9SQ31"/>
<dbReference type="Proteomes" id="UP000297258">
    <property type="component" value="Unassembled WGS sequence"/>
</dbReference>
<sequence length="166" mass="18936">MLKLQFNVLAANYPQRDLVPTRELFREIGWDDLIRDPKYENTCATRVSLALIKSGVIIPDARMPIRKGPFKNHRIEPGQEKLSHILARSSMLGPPEKHKNDRGQAFGEIGDRRGVVSFFHLIPGLYEGGHIDIVSPQFQRANKPSESRCGTACHWTSGEVWFWPFQ</sequence>
<keyword evidence="2" id="KW-1185">Reference proteome</keyword>
<name>A0A4Y9SQ31_9BURK</name>
<reference evidence="1 2" key="1">
    <citation type="submission" date="2019-03" db="EMBL/GenBank/DDBJ databases">
        <title>Draft genome of Massilia hortus sp. nov., a novel bacterial species of the Oxalobacteraceae family.</title>
        <authorList>
            <person name="Peta V."/>
            <person name="Raths R."/>
            <person name="Bucking H."/>
        </authorList>
    </citation>
    <scope>NUCLEOTIDE SEQUENCE [LARGE SCALE GENOMIC DNA]</scope>
    <source>
        <strain evidence="1 2">ONC3</strain>
    </source>
</reference>
<dbReference type="InterPro" id="IPR025562">
    <property type="entry name" value="Tae4"/>
</dbReference>
<dbReference type="RefSeq" id="WP_135191598.1">
    <property type="nucleotide sequence ID" value="NZ_SPUM01000136.1"/>
</dbReference>
<evidence type="ECO:0000313" key="1">
    <source>
        <dbReference type="EMBL" id="TFW28585.1"/>
    </source>
</evidence>
<dbReference type="OrthoDB" id="1262040at2"/>
<accession>A0A4Y9SQ31</accession>
<protein>
    <submittedName>
        <fullName evidence="1">Uncharacterized protein</fullName>
    </submittedName>
</protein>
<dbReference type="Gene3D" id="3.90.1720.80">
    <property type="match status" value="1"/>
</dbReference>
<comment type="caution">
    <text evidence="1">The sequence shown here is derived from an EMBL/GenBank/DDBJ whole genome shotgun (WGS) entry which is preliminary data.</text>
</comment>
<dbReference type="Pfam" id="PF14113">
    <property type="entry name" value="Tae4"/>
    <property type="match status" value="1"/>
</dbReference>